<organism evidence="2 3">
    <name type="scientific">Coemansia thaxteri</name>
    <dbReference type="NCBI Taxonomy" id="2663907"/>
    <lineage>
        <taxon>Eukaryota</taxon>
        <taxon>Fungi</taxon>
        <taxon>Fungi incertae sedis</taxon>
        <taxon>Zoopagomycota</taxon>
        <taxon>Kickxellomycotina</taxon>
        <taxon>Kickxellomycetes</taxon>
        <taxon>Kickxellales</taxon>
        <taxon>Kickxellaceae</taxon>
        <taxon>Coemansia</taxon>
    </lineage>
</organism>
<proteinExistence type="predicted"/>
<reference evidence="2" key="1">
    <citation type="submission" date="2022-07" db="EMBL/GenBank/DDBJ databases">
        <title>Phylogenomic reconstructions and comparative analyses of Kickxellomycotina fungi.</title>
        <authorList>
            <person name="Reynolds N.K."/>
            <person name="Stajich J.E."/>
            <person name="Barry K."/>
            <person name="Grigoriev I.V."/>
            <person name="Crous P."/>
            <person name="Smith M.E."/>
        </authorList>
    </citation>
    <scope>NUCLEOTIDE SEQUENCE</scope>
    <source>
        <strain evidence="2">IMI 214461</strain>
    </source>
</reference>
<evidence type="ECO:0000313" key="2">
    <source>
        <dbReference type="EMBL" id="KAJ2006361.1"/>
    </source>
</evidence>
<evidence type="ECO:0000256" key="1">
    <source>
        <dbReference type="SAM" id="MobiDB-lite"/>
    </source>
</evidence>
<dbReference type="EMBL" id="JANBQF010000064">
    <property type="protein sequence ID" value="KAJ2006361.1"/>
    <property type="molecule type" value="Genomic_DNA"/>
</dbReference>
<dbReference type="Proteomes" id="UP001150907">
    <property type="component" value="Unassembled WGS sequence"/>
</dbReference>
<gene>
    <name evidence="2" type="ORF">H4R26_001444</name>
</gene>
<dbReference type="OrthoDB" id="5593936at2759"/>
<sequence>MLLRYLHLSGRARVVLKYLDDVQGESIFGEQQRRHYAVGHVAEEVRKLDVCLRLLQSVLVSSSDSATSGSSGGVRSGTLRLDTALLPSLRHLFDLLIVARPISDIASQVLQLLLQRFDEASVVGGGDGTSQHGPVARWYESDSQTLHDGARQALTRIVSLGMAAATPPSNKEAGIVNDGVFALGTAASTRSVSPEMPVLVIVPDDDLLQDSSCQPSLVGLSGHANVLLGHDCAFSDIHSTTATTTADESDAVTTGNGGDGDGDDDDDDLLAQLDEFDKELDEALLA</sequence>
<keyword evidence="3" id="KW-1185">Reference proteome</keyword>
<comment type="caution">
    <text evidence="2">The sequence shown here is derived from an EMBL/GenBank/DDBJ whole genome shotgun (WGS) entry which is preliminary data.</text>
</comment>
<feature type="compositionally biased region" description="Low complexity" evidence="1">
    <location>
        <begin position="244"/>
        <end position="254"/>
    </location>
</feature>
<protein>
    <submittedName>
        <fullName evidence="2">Uncharacterized protein</fullName>
    </submittedName>
</protein>
<feature type="compositionally biased region" description="Acidic residues" evidence="1">
    <location>
        <begin position="260"/>
        <end position="269"/>
    </location>
</feature>
<feature type="region of interest" description="Disordered" evidence="1">
    <location>
        <begin position="244"/>
        <end position="269"/>
    </location>
</feature>
<dbReference type="AlphaFoldDB" id="A0A9W8BLS4"/>
<name>A0A9W8BLS4_9FUNG</name>
<evidence type="ECO:0000313" key="3">
    <source>
        <dbReference type="Proteomes" id="UP001150907"/>
    </source>
</evidence>
<accession>A0A9W8BLS4</accession>